<comment type="subcellular location">
    <subcellularLocation>
        <location evidence="1">Membrane</location>
        <topology evidence="1">Multi-pass membrane protein</topology>
    </subcellularLocation>
</comment>
<gene>
    <name evidence="7" type="primary">MS4A5</name>
</gene>
<keyword evidence="4 6" id="KW-1133">Transmembrane helix</keyword>
<dbReference type="PANTHER" id="PTHR23320">
    <property type="entry name" value="MEMBRANE-SPANNING 4-DOMAINS SUBFAMILY A MS4A -RELATED"/>
    <property type="match status" value="1"/>
</dbReference>
<dbReference type="Proteomes" id="UP000694407">
    <property type="component" value="Unplaced"/>
</dbReference>
<evidence type="ECO:0000256" key="6">
    <source>
        <dbReference type="SAM" id="Phobius"/>
    </source>
</evidence>
<evidence type="ECO:0000256" key="5">
    <source>
        <dbReference type="ARBA" id="ARBA00023136"/>
    </source>
</evidence>
<dbReference type="GO" id="GO:0005886">
    <property type="term" value="C:plasma membrane"/>
    <property type="evidence" value="ECO:0007669"/>
    <property type="project" value="TreeGrafter"/>
</dbReference>
<reference evidence="7" key="2">
    <citation type="submission" date="2025-09" db="UniProtKB">
        <authorList>
            <consortium name="Ensembl"/>
        </authorList>
    </citation>
    <scope>IDENTIFICATION</scope>
</reference>
<dbReference type="InterPro" id="IPR007237">
    <property type="entry name" value="CD20-like"/>
</dbReference>
<accession>A0A8C5YL50</accession>
<proteinExistence type="inferred from homology"/>
<dbReference type="PANTHER" id="PTHR23320:SF54">
    <property type="entry name" value="MEMBRANE-SPANNING 4-DOMAINS SUBFAMILY A MEMBER 5"/>
    <property type="match status" value="1"/>
</dbReference>
<keyword evidence="8" id="KW-1185">Reference proteome</keyword>
<feature type="transmembrane region" description="Helical" evidence="6">
    <location>
        <begin position="159"/>
        <end position="180"/>
    </location>
</feature>
<dbReference type="AlphaFoldDB" id="A0A8C5YL50"/>
<dbReference type="GeneTree" id="ENSGT00940000162612"/>
<protein>
    <submittedName>
        <fullName evidence="7">Membrane spanning 4-domains A5</fullName>
    </submittedName>
</protein>
<dbReference type="GO" id="GO:0007166">
    <property type="term" value="P:cell surface receptor signaling pathway"/>
    <property type="evidence" value="ECO:0007669"/>
    <property type="project" value="TreeGrafter"/>
</dbReference>
<feature type="transmembrane region" description="Helical" evidence="6">
    <location>
        <begin position="116"/>
        <end position="139"/>
    </location>
</feature>
<name>A0A8C5YL50_MARMA</name>
<keyword evidence="3 6" id="KW-0812">Transmembrane</keyword>
<dbReference type="Pfam" id="PF04103">
    <property type="entry name" value="CD20"/>
    <property type="match status" value="1"/>
</dbReference>
<keyword evidence="5 6" id="KW-0472">Membrane</keyword>
<evidence type="ECO:0000256" key="1">
    <source>
        <dbReference type="ARBA" id="ARBA00004141"/>
    </source>
</evidence>
<feature type="transmembrane region" description="Helical" evidence="6">
    <location>
        <begin position="49"/>
        <end position="73"/>
    </location>
</feature>
<evidence type="ECO:0000313" key="7">
    <source>
        <dbReference type="Ensembl" id="ENSMMMP00000000718.1"/>
    </source>
</evidence>
<dbReference type="InterPro" id="IPR030417">
    <property type="entry name" value="MS4A"/>
</dbReference>
<sequence length="200" mass="22240">MNSRDTHSPVFLVFPPEINQPEYHENVLSATTYASQNLLQKLLTSKLKILGATQILIGIINFSFGIIFLFTLVPPYPRFPFILLSGYPFWGSALFITSGAFLIALKRKTTESMAKVSRVMNFLSAMAAAAGIILLTFGFLLDRNYICGYSPEGIRCGEITALLVGIFTMLMILNVIELLISLSISICGFHSEEDHDFDCR</sequence>
<reference evidence="7" key="1">
    <citation type="submission" date="2025-08" db="UniProtKB">
        <authorList>
            <consortium name="Ensembl"/>
        </authorList>
    </citation>
    <scope>IDENTIFICATION</scope>
</reference>
<evidence type="ECO:0000256" key="3">
    <source>
        <dbReference type="ARBA" id="ARBA00022692"/>
    </source>
</evidence>
<dbReference type="Ensembl" id="ENSMMMT00000000795.1">
    <property type="protein sequence ID" value="ENSMMMP00000000718.1"/>
    <property type="gene ID" value="ENSMMMG00000000673.1"/>
</dbReference>
<evidence type="ECO:0000313" key="8">
    <source>
        <dbReference type="Proteomes" id="UP000694407"/>
    </source>
</evidence>
<comment type="similarity">
    <text evidence="2">Belongs to the MS4A family.</text>
</comment>
<evidence type="ECO:0000256" key="2">
    <source>
        <dbReference type="ARBA" id="ARBA00009565"/>
    </source>
</evidence>
<feature type="transmembrane region" description="Helical" evidence="6">
    <location>
        <begin position="79"/>
        <end position="104"/>
    </location>
</feature>
<evidence type="ECO:0000256" key="4">
    <source>
        <dbReference type="ARBA" id="ARBA00022989"/>
    </source>
</evidence>
<organism evidence="7 8">
    <name type="scientific">Marmota marmota marmota</name>
    <name type="common">Alpine marmot</name>
    <dbReference type="NCBI Taxonomy" id="9994"/>
    <lineage>
        <taxon>Eukaryota</taxon>
        <taxon>Metazoa</taxon>
        <taxon>Chordata</taxon>
        <taxon>Craniata</taxon>
        <taxon>Vertebrata</taxon>
        <taxon>Euteleostomi</taxon>
        <taxon>Mammalia</taxon>
        <taxon>Eutheria</taxon>
        <taxon>Euarchontoglires</taxon>
        <taxon>Glires</taxon>
        <taxon>Rodentia</taxon>
        <taxon>Sciuromorpha</taxon>
        <taxon>Sciuridae</taxon>
        <taxon>Xerinae</taxon>
        <taxon>Marmotini</taxon>
        <taxon>Marmota</taxon>
    </lineage>
</organism>